<dbReference type="AlphaFoldDB" id="A0ABD0JB75"/>
<comment type="caution">
    <text evidence="8">Lacks conserved residue(s) required for the propagation of feature annotation.</text>
</comment>
<evidence type="ECO:0000256" key="10">
    <source>
        <dbReference type="SAM" id="SignalP"/>
    </source>
</evidence>
<name>A0ABD0JB75_9CAEN</name>
<dbReference type="Proteomes" id="UP001519460">
    <property type="component" value="Unassembled WGS sequence"/>
</dbReference>
<feature type="domain" description="Peptidase M12B" evidence="11">
    <location>
        <begin position="95"/>
        <end position="331"/>
    </location>
</feature>
<feature type="compositionally biased region" description="Polar residues" evidence="9">
    <location>
        <begin position="571"/>
        <end position="583"/>
    </location>
</feature>
<feature type="chain" id="PRO_5044771882" description="Peptidase M12B domain-containing protein" evidence="10">
    <location>
        <begin position="26"/>
        <end position="583"/>
    </location>
</feature>
<keyword evidence="1" id="KW-0645">Protease</keyword>
<sequence>MTTSGGWLTATIVFFALCNFGKIKALQDDPLQRDTEHVNRRALDKGGHSDDFRIVARNTADSADDILQLPERDLPQERDVDSVHRLVRQVDGANNRVELLLVIDFAAYSQFLARNSGNGTLAIAEIQRYYAGIVTQANERLAKLDLIDVFRLRIILAQIRVFTVRPSPSPSALLTHTTTPCSSLGMSPVHTRYTPSRSHVYAEPREITRGDQFIHATHSHARTLTLNHAKSLAYDLQRPSGADTIGITFQRGVCASTNQGVMEEDGGEQTATTMAHEIGHTTNANHDAQMNSCPNAFFVMSLTSAIPNARQFAGNPFDFSICSKQEMRSFLAHRQTTPGSEVDLTLLTEVELGQQYNADMQCRNTFGGFSRFCRSEYFDNSSFTFDDMCYDMRCQQSGGIPSCAGTLAFDGTSCGDGRWCQDGLCVASLEAPSTPTPTCPQGDDPSVTCNAASCLVERLRRVECCATCAIIGPPVTVSVVGTTTTTSAPTTSTTGVTSPQTGGPTLSIFGQTTTTEEPTTPGPGPTLSIFGQTTTTEETTTEDGGPTLSIFGQSPGTTVAPTAPTGPTLSIFGQSPPTTQGPT</sequence>
<gene>
    <name evidence="12" type="ORF">BaRGS_00036787</name>
</gene>
<organism evidence="12 13">
    <name type="scientific">Batillaria attramentaria</name>
    <dbReference type="NCBI Taxonomy" id="370345"/>
    <lineage>
        <taxon>Eukaryota</taxon>
        <taxon>Metazoa</taxon>
        <taxon>Spiralia</taxon>
        <taxon>Lophotrochozoa</taxon>
        <taxon>Mollusca</taxon>
        <taxon>Gastropoda</taxon>
        <taxon>Caenogastropoda</taxon>
        <taxon>Sorbeoconcha</taxon>
        <taxon>Cerithioidea</taxon>
        <taxon>Batillariidae</taxon>
        <taxon>Batillaria</taxon>
    </lineage>
</organism>
<evidence type="ECO:0000256" key="6">
    <source>
        <dbReference type="ARBA" id="ARBA00023157"/>
    </source>
</evidence>
<keyword evidence="4 8" id="KW-0862">Zinc</keyword>
<accession>A0ABD0JB75</accession>
<keyword evidence="13" id="KW-1185">Reference proteome</keyword>
<feature type="binding site" evidence="8">
    <location>
        <position position="276"/>
    </location>
    <ligand>
        <name>Zn(2+)</name>
        <dbReference type="ChEBI" id="CHEBI:29105"/>
        <note>catalytic</note>
    </ligand>
</feature>
<evidence type="ECO:0000313" key="12">
    <source>
        <dbReference type="EMBL" id="KAK7467981.1"/>
    </source>
</evidence>
<keyword evidence="5" id="KW-0482">Metalloprotease</keyword>
<keyword evidence="10" id="KW-0732">Signal</keyword>
<dbReference type="PROSITE" id="PS50215">
    <property type="entry name" value="ADAM_MEPRO"/>
    <property type="match status" value="1"/>
</dbReference>
<evidence type="ECO:0000313" key="13">
    <source>
        <dbReference type="Proteomes" id="UP001519460"/>
    </source>
</evidence>
<evidence type="ECO:0000256" key="5">
    <source>
        <dbReference type="ARBA" id="ARBA00023049"/>
    </source>
</evidence>
<evidence type="ECO:0000256" key="8">
    <source>
        <dbReference type="PROSITE-ProRule" id="PRU00276"/>
    </source>
</evidence>
<dbReference type="GO" id="GO:0006508">
    <property type="term" value="P:proteolysis"/>
    <property type="evidence" value="ECO:0007669"/>
    <property type="project" value="UniProtKB-KW"/>
</dbReference>
<protein>
    <recommendedName>
        <fullName evidence="11">Peptidase M12B domain-containing protein</fullName>
    </recommendedName>
</protein>
<keyword evidence="3" id="KW-0378">Hydrolase</keyword>
<dbReference type="InterPro" id="IPR024079">
    <property type="entry name" value="MetalloPept_cat_dom_sf"/>
</dbReference>
<evidence type="ECO:0000256" key="9">
    <source>
        <dbReference type="SAM" id="MobiDB-lite"/>
    </source>
</evidence>
<proteinExistence type="predicted"/>
<dbReference type="Pfam" id="PF17771">
    <property type="entry name" value="ADAMTS_CR_2"/>
    <property type="match status" value="1"/>
</dbReference>
<dbReference type="SUPFAM" id="SSF55486">
    <property type="entry name" value="Metalloproteases ('zincins'), catalytic domain"/>
    <property type="match status" value="1"/>
</dbReference>
<dbReference type="InterPro" id="IPR001590">
    <property type="entry name" value="Peptidase_M12B"/>
</dbReference>
<feature type="signal peptide" evidence="10">
    <location>
        <begin position="1"/>
        <end position="25"/>
    </location>
</feature>
<evidence type="ECO:0000256" key="3">
    <source>
        <dbReference type="ARBA" id="ARBA00022801"/>
    </source>
</evidence>
<feature type="compositionally biased region" description="Low complexity" evidence="9">
    <location>
        <begin position="555"/>
        <end position="568"/>
    </location>
</feature>
<dbReference type="Gene3D" id="3.40.1620.60">
    <property type="match status" value="1"/>
</dbReference>
<dbReference type="InterPro" id="IPR041645">
    <property type="entry name" value="ADAMTS_CR_2"/>
</dbReference>
<dbReference type="GO" id="GO:0008237">
    <property type="term" value="F:metallopeptidase activity"/>
    <property type="evidence" value="ECO:0007669"/>
    <property type="project" value="UniProtKB-KW"/>
</dbReference>
<feature type="active site" evidence="8">
    <location>
        <position position="277"/>
    </location>
</feature>
<dbReference type="Gene3D" id="3.40.390.10">
    <property type="entry name" value="Collagenase (Catalytic Domain)"/>
    <property type="match status" value="1"/>
</dbReference>
<dbReference type="PANTHER" id="PTHR13723">
    <property type="entry name" value="ADAMTS A DISINTEGRIN AND METALLOPROTEASE WITH THROMBOSPONDIN MOTIFS PROTEASE"/>
    <property type="match status" value="1"/>
</dbReference>
<evidence type="ECO:0000259" key="11">
    <source>
        <dbReference type="PROSITE" id="PS50215"/>
    </source>
</evidence>
<evidence type="ECO:0000256" key="2">
    <source>
        <dbReference type="ARBA" id="ARBA00022723"/>
    </source>
</evidence>
<evidence type="ECO:0000256" key="4">
    <source>
        <dbReference type="ARBA" id="ARBA00022833"/>
    </source>
</evidence>
<feature type="non-terminal residue" evidence="12">
    <location>
        <position position="583"/>
    </location>
</feature>
<feature type="region of interest" description="Disordered" evidence="9">
    <location>
        <begin position="534"/>
        <end position="583"/>
    </location>
</feature>
<dbReference type="EMBL" id="JACVVK020000528">
    <property type="protein sequence ID" value="KAK7467981.1"/>
    <property type="molecule type" value="Genomic_DNA"/>
</dbReference>
<feature type="binding site" evidence="8">
    <location>
        <position position="280"/>
    </location>
    <ligand>
        <name>Zn(2+)</name>
        <dbReference type="ChEBI" id="CHEBI:29105"/>
        <note>catalytic</note>
    </ligand>
</feature>
<keyword evidence="6" id="KW-1015">Disulfide bond</keyword>
<feature type="binding site" evidence="8">
    <location>
        <position position="286"/>
    </location>
    <ligand>
        <name>Zn(2+)</name>
        <dbReference type="ChEBI" id="CHEBI:29105"/>
        <note>catalytic</note>
    </ligand>
</feature>
<keyword evidence="7" id="KW-0325">Glycoprotein</keyword>
<dbReference type="Pfam" id="PF13688">
    <property type="entry name" value="Reprolysin_5"/>
    <property type="match status" value="1"/>
</dbReference>
<evidence type="ECO:0000256" key="1">
    <source>
        <dbReference type="ARBA" id="ARBA00022670"/>
    </source>
</evidence>
<feature type="region of interest" description="Disordered" evidence="9">
    <location>
        <begin position="485"/>
        <end position="504"/>
    </location>
</feature>
<keyword evidence="2 8" id="KW-0479">Metal-binding</keyword>
<reference evidence="12 13" key="1">
    <citation type="journal article" date="2023" name="Sci. Data">
        <title>Genome assembly of the Korean intertidal mud-creeper Batillaria attramentaria.</title>
        <authorList>
            <person name="Patra A.K."/>
            <person name="Ho P.T."/>
            <person name="Jun S."/>
            <person name="Lee S.J."/>
            <person name="Kim Y."/>
            <person name="Won Y.J."/>
        </authorList>
    </citation>
    <scope>NUCLEOTIDE SEQUENCE [LARGE SCALE GENOMIC DNA]</scope>
    <source>
        <strain evidence="12">Wonlab-2016</strain>
    </source>
</reference>
<evidence type="ECO:0000256" key="7">
    <source>
        <dbReference type="ARBA" id="ARBA00023180"/>
    </source>
</evidence>
<dbReference type="InterPro" id="IPR050439">
    <property type="entry name" value="ADAMTS_ADAMTS-like"/>
</dbReference>
<comment type="caution">
    <text evidence="12">The sequence shown here is derived from an EMBL/GenBank/DDBJ whole genome shotgun (WGS) entry which is preliminary data.</text>
</comment>
<dbReference type="GO" id="GO:0046872">
    <property type="term" value="F:metal ion binding"/>
    <property type="evidence" value="ECO:0007669"/>
    <property type="project" value="UniProtKB-KW"/>
</dbReference>